<keyword evidence="8 12" id="KW-0472">Membrane</keyword>
<dbReference type="PANTHER" id="PTHR32089">
    <property type="entry name" value="METHYL-ACCEPTING CHEMOTAXIS PROTEIN MCPB"/>
    <property type="match status" value="1"/>
</dbReference>
<dbReference type="PROSITE" id="PS50885">
    <property type="entry name" value="HAMP"/>
    <property type="match status" value="1"/>
</dbReference>
<dbReference type="FunFam" id="1.10.287.950:FF:000001">
    <property type="entry name" value="Methyl-accepting chemotaxis sensory transducer"/>
    <property type="match status" value="1"/>
</dbReference>
<evidence type="ECO:0000256" key="11">
    <source>
        <dbReference type="PROSITE-ProRule" id="PRU00284"/>
    </source>
</evidence>
<feature type="transmembrane region" description="Helical" evidence="12">
    <location>
        <begin position="359"/>
        <end position="378"/>
    </location>
</feature>
<organism evidence="16 17">
    <name type="scientific">Pseudomonas flexibilis</name>
    <dbReference type="NCBI Taxonomy" id="706570"/>
    <lineage>
        <taxon>Bacteria</taxon>
        <taxon>Pseudomonadati</taxon>
        <taxon>Pseudomonadota</taxon>
        <taxon>Gammaproteobacteria</taxon>
        <taxon>Pseudomonadales</taxon>
        <taxon>Pseudomonadaceae</taxon>
        <taxon>Pseudomonas</taxon>
    </lineage>
</organism>
<dbReference type="PROSITE" id="PS50192">
    <property type="entry name" value="T_SNARE"/>
    <property type="match status" value="1"/>
</dbReference>
<evidence type="ECO:0000256" key="9">
    <source>
        <dbReference type="ARBA" id="ARBA00023224"/>
    </source>
</evidence>
<evidence type="ECO:0000256" key="5">
    <source>
        <dbReference type="ARBA" id="ARBA00022519"/>
    </source>
</evidence>
<reference evidence="16 17" key="1">
    <citation type="submission" date="2014-11" db="EMBL/GenBank/DDBJ databases">
        <title>Genome sequence of Pseudomonas tuomuerensis JCM 14085.</title>
        <authorList>
            <person name="Shin S.-K."/>
            <person name="Yi H."/>
        </authorList>
    </citation>
    <scope>NUCLEOTIDE SEQUENCE [LARGE SCALE GENOMIC DNA]</scope>
    <source>
        <strain evidence="16 17">JCM 14085</strain>
    </source>
</reference>
<comment type="similarity">
    <text evidence="10">Belongs to the methyl-accepting chemotaxis (MCP) protein family.</text>
</comment>
<keyword evidence="17" id="KW-1185">Reference proteome</keyword>
<keyword evidence="3" id="KW-0488">Methylation</keyword>
<sequence length="712" mass="76902">MSPSRLSIAWKITLLAGLCLVLIVAVLIGASLQQTQRSSVLVKEAGSAMLQEAAGERISAYGQTQALRIQRLFMDTYQYGSGILGQVQLMREQSIARMDSAFDLREDLVRLAGNALQNNADLFGLYLVFEPDALDEKDALFAERAEFGANETGRFSIYWSRDGETLEHETISEALINDATPGKNGLPYNSWYRCPHERQRVCVIDPYVDAVDGRNILMTSIAFPLLRDGKVVGVFGVDISLNRLQTLASSANQTLYGGQGHMGVISTAGLLAGYSGNAGLLGEGFATAYPGHDDLLQRIAQGRPQVSQYGEMLEVLHPFAPIPDSPSWSVLLEIPQRIVQAPVLDLERQLDQRRLSDSLVSLMLGLLATGVGLLLIWLTARSVTRPILAVADMFKDIASGEGDLTRRLDYARQDELGTLVGWFNRFLDKLQPIIAEVKQAAQATRATADQSLALASQTNEGMQRQFREVDMLATAAQEMSATAQDVASNAAKAAEATRGAEEASRMGREVIARTTRDFETLMRDLDGAMQHMSGLTANSEQIGSVLEVIRGIAEQTNLLALNAAIEAARAGEAGRGFAVVADEVRGLAQRTQESVGEIQSVIETLQTDTRGLSVSMKDSFEQAQENVGQVAEAVTALGRIGEAVGVIHDMTLQIASAAEEQSAVADEISRNVAGVRGVTETLTGQAEESARISQTLNGLANQQQALMDQFKA</sequence>
<keyword evidence="6 12" id="KW-0812">Transmembrane</keyword>
<evidence type="ECO:0000256" key="12">
    <source>
        <dbReference type="SAM" id="Phobius"/>
    </source>
</evidence>
<feature type="domain" description="HAMP" evidence="15">
    <location>
        <begin position="381"/>
        <end position="435"/>
    </location>
</feature>
<keyword evidence="7 12" id="KW-1133">Transmembrane helix</keyword>
<evidence type="ECO:0000256" key="3">
    <source>
        <dbReference type="ARBA" id="ARBA00022481"/>
    </source>
</evidence>
<dbReference type="PRINTS" id="PR00260">
    <property type="entry name" value="CHEMTRNSDUCR"/>
</dbReference>
<feature type="domain" description="T-SNARE coiled-coil homology" evidence="14">
    <location>
        <begin position="627"/>
        <end position="672"/>
    </location>
</feature>
<evidence type="ECO:0000259" key="13">
    <source>
        <dbReference type="PROSITE" id="PS50111"/>
    </source>
</evidence>
<keyword evidence="9 11" id="KW-0807">Transducer</keyword>
<evidence type="ECO:0000256" key="2">
    <source>
        <dbReference type="ARBA" id="ARBA00022475"/>
    </source>
</evidence>
<dbReference type="InterPro" id="IPR004089">
    <property type="entry name" value="MCPsignal_dom"/>
</dbReference>
<gene>
    <name evidence="16" type="ORF">PT85_04180</name>
</gene>
<keyword evidence="2" id="KW-1003">Cell membrane</keyword>
<feature type="domain" description="Methyl-accepting transducer" evidence="13">
    <location>
        <begin position="440"/>
        <end position="676"/>
    </location>
</feature>
<dbReference type="PANTHER" id="PTHR32089:SF120">
    <property type="entry name" value="METHYL-ACCEPTING CHEMOTAXIS PROTEIN TLPQ"/>
    <property type="match status" value="1"/>
</dbReference>
<evidence type="ECO:0000256" key="7">
    <source>
        <dbReference type="ARBA" id="ARBA00022989"/>
    </source>
</evidence>
<dbReference type="CDD" id="cd12913">
    <property type="entry name" value="PDC1_MCP_like"/>
    <property type="match status" value="1"/>
</dbReference>
<accession>A0A0B3BW76</accession>
<dbReference type="Gene3D" id="1.10.287.950">
    <property type="entry name" value="Methyl-accepting chemotaxis protein"/>
    <property type="match status" value="1"/>
</dbReference>
<evidence type="ECO:0000256" key="4">
    <source>
        <dbReference type="ARBA" id="ARBA00022500"/>
    </source>
</evidence>
<dbReference type="SMART" id="SM00304">
    <property type="entry name" value="HAMP"/>
    <property type="match status" value="1"/>
</dbReference>
<dbReference type="SUPFAM" id="SSF58104">
    <property type="entry name" value="Methyl-accepting chemotaxis protein (MCP) signaling domain"/>
    <property type="match status" value="1"/>
</dbReference>
<dbReference type="EMBL" id="JTAK01000002">
    <property type="protein sequence ID" value="KHO65296.1"/>
    <property type="molecule type" value="Genomic_DNA"/>
</dbReference>
<dbReference type="Pfam" id="PF22673">
    <property type="entry name" value="MCP-like_PDC_1"/>
    <property type="match status" value="1"/>
</dbReference>
<evidence type="ECO:0000313" key="16">
    <source>
        <dbReference type="EMBL" id="KHO65296.1"/>
    </source>
</evidence>
<dbReference type="CDD" id="cd11386">
    <property type="entry name" value="MCP_signal"/>
    <property type="match status" value="1"/>
</dbReference>
<dbReference type="OrthoDB" id="2489132at2"/>
<dbReference type="InterPro" id="IPR004090">
    <property type="entry name" value="Chemotax_Me-accpt_rcpt"/>
</dbReference>
<dbReference type="Proteomes" id="UP000030980">
    <property type="component" value="Unassembled WGS sequence"/>
</dbReference>
<dbReference type="Pfam" id="PF00015">
    <property type="entry name" value="MCPsignal"/>
    <property type="match status" value="1"/>
</dbReference>
<dbReference type="CDD" id="cd06225">
    <property type="entry name" value="HAMP"/>
    <property type="match status" value="1"/>
</dbReference>
<keyword evidence="5" id="KW-0997">Cell inner membrane</keyword>
<evidence type="ECO:0000256" key="8">
    <source>
        <dbReference type="ARBA" id="ARBA00023136"/>
    </source>
</evidence>
<proteinExistence type="inferred from homology"/>
<evidence type="ECO:0000313" key="17">
    <source>
        <dbReference type="Proteomes" id="UP000030980"/>
    </source>
</evidence>
<dbReference type="GO" id="GO:0006935">
    <property type="term" value="P:chemotaxis"/>
    <property type="evidence" value="ECO:0007669"/>
    <property type="project" value="UniProtKB-KW"/>
</dbReference>
<dbReference type="Gene3D" id="3.30.450.20">
    <property type="entry name" value="PAS domain"/>
    <property type="match status" value="1"/>
</dbReference>
<evidence type="ECO:0000259" key="15">
    <source>
        <dbReference type="PROSITE" id="PS50885"/>
    </source>
</evidence>
<dbReference type="InterPro" id="IPR000727">
    <property type="entry name" value="T_SNARE_dom"/>
</dbReference>
<comment type="caution">
    <text evidence="16">The sequence shown here is derived from an EMBL/GenBank/DDBJ whole genome shotgun (WGS) entry which is preliminary data.</text>
</comment>
<dbReference type="SMART" id="SM00283">
    <property type="entry name" value="MA"/>
    <property type="match status" value="1"/>
</dbReference>
<evidence type="ECO:0000256" key="10">
    <source>
        <dbReference type="ARBA" id="ARBA00029447"/>
    </source>
</evidence>
<dbReference type="Pfam" id="PF00672">
    <property type="entry name" value="HAMP"/>
    <property type="match status" value="1"/>
</dbReference>
<evidence type="ECO:0000256" key="6">
    <source>
        <dbReference type="ARBA" id="ARBA00022692"/>
    </source>
</evidence>
<dbReference type="InterPro" id="IPR003660">
    <property type="entry name" value="HAMP_dom"/>
</dbReference>
<dbReference type="GO" id="GO:0005886">
    <property type="term" value="C:plasma membrane"/>
    <property type="evidence" value="ECO:0007669"/>
    <property type="project" value="UniProtKB-SubCell"/>
</dbReference>
<dbReference type="GO" id="GO:0007165">
    <property type="term" value="P:signal transduction"/>
    <property type="evidence" value="ECO:0007669"/>
    <property type="project" value="UniProtKB-KW"/>
</dbReference>
<comment type="subcellular location">
    <subcellularLocation>
        <location evidence="1">Cell inner membrane</location>
        <topology evidence="1">Multi-pass membrane protein</topology>
    </subcellularLocation>
</comment>
<dbReference type="STRING" id="706570.PT85_04180"/>
<protein>
    <submittedName>
        <fullName evidence="16">Chemotaxis protein</fullName>
    </submittedName>
</protein>
<dbReference type="AlphaFoldDB" id="A0A0B3BW76"/>
<dbReference type="PROSITE" id="PS50111">
    <property type="entry name" value="CHEMOTAXIS_TRANSDUC_2"/>
    <property type="match status" value="1"/>
</dbReference>
<dbReference type="GO" id="GO:0004888">
    <property type="term" value="F:transmembrane signaling receptor activity"/>
    <property type="evidence" value="ECO:0007669"/>
    <property type="project" value="InterPro"/>
</dbReference>
<evidence type="ECO:0000256" key="1">
    <source>
        <dbReference type="ARBA" id="ARBA00004429"/>
    </source>
</evidence>
<keyword evidence="4" id="KW-0145">Chemotaxis</keyword>
<name>A0A0B3BW76_9PSED</name>
<evidence type="ECO:0000259" key="14">
    <source>
        <dbReference type="PROSITE" id="PS50192"/>
    </source>
</evidence>